<keyword evidence="11 14" id="KW-1133">Transmembrane helix</keyword>
<dbReference type="Pfam" id="PF00672">
    <property type="entry name" value="HAMP"/>
    <property type="match status" value="1"/>
</dbReference>
<evidence type="ECO:0000256" key="13">
    <source>
        <dbReference type="ARBA" id="ARBA00023136"/>
    </source>
</evidence>
<feature type="domain" description="Histidine kinase" evidence="15">
    <location>
        <begin position="504"/>
        <end position="721"/>
    </location>
</feature>
<dbReference type="SUPFAM" id="SSF55785">
    <property type="entry name" value="PYP-like sensor domain (PAS domain)"/>
    <property type="match status" value="1"/>
</dbReference>
<evidence type="ECO:0000256" key="10">
    <source>
        <dbReference type="ARBA" id="ARBA00022840"/>
    </source>
</evidence>
<dbReference type="PRINTS" id="PR00344">
    <property type="entry name" value="BCTRLSENSOR"/>
</dbReference>
<comment type="caution">
    <text evidence="17">The sequence shown here is derived from an EMBL/GenBank/DDBJ whole genome shotgun (WGS) entry which is preliminary data.</text>
</comment>
<feature type="transmembrane region" description="Helical" evidence="14">
    <location>
        <begin position="7"/>
        <end position="29"/>
    </location>
</feature>
<dbReference type="SUPFAM" id="SSF55874">
    <property type="entry name" value="ATPase domain of HSP90 chaperone/DNA topoisomerase II/histidine kinase"/>
    <property type="match status" value="1"/>
</dbReference>
<dbReference type="InterPro" id="IPR017232">
    <property type="entry name" value="NtrY"/>
</dbReference>
<dbReference type="Gene3D" id="6.10.340.10">
    <property type="match status" value="1"/>
</dbReference>
<dbReference type="OrthoDB" id="1931120at2"/>
<keyword evidence="18" id="KW-1185">Reference proteome</keyword>
<dbReference type="Gene3D" id="3.30.565.10">
    <property type="entry name" value="Histidine kinase-like ATPase, C-terminal domain"/>
    <property type="match status" value="1"/>
</dbReference>
<evidence type="ECO:0000256" key="14">
    <source>
        <dbReference type="SAM" id="Phobius"/>
    </source>
</evidence>
<evidence type="ECO:0000256" key="9">
    <source>
        <dbReference type="ARBA" id="ARBA00022777"/>
    </source>
</evidence>
<dbReference type="Pfam" id="PF02518">
    <property type="entry name" value="HATPase_c"/>
    <property type="match status" value="1"/>
</dbReference>
<dbReference type="RefSeq" id="WP_078482905.1">
    <property type="nucleotide sequence ID" value="NZ_MPRL01000012.1"/>
</dbReference>
<dbReference type="GO" id="GO:0005886">
    <property type="term" value="C:plasma membrane"/>
    <property type="evidence" value="ECO:0007669"/>
    <property type="project" value="UniProtKB-SubCell"/>
</dbReference>
<dbReference type="EC" id="2.7.13.3" evidence="3"/>
<dbReference type="SMART" id="SM00304">
    <property type="entry name" value="HAMP"/>
    <property type="match status" value="1"/>
</dbReference>
<dbReference type="InterPro" id="IPR003660">
    <property type="entry name" value="HAMP_dom"/>
</dbReference>
<dbReference type="PROSITE" id="PS50109">
    <property type="entry name" value="HIS_KIN"/>
    <property type="match status" value="1"/>
</dbReference>
<proteinExistence type="predicted"/>
<dbReference type="FunFam" id="1.10.287.130:FF:000107">
    <property type="entry name" value="Sensor histidine kinase YycG"/>
    <property type="match status" value="1"/>
</dbReference>
<dbReference type="InterPro" id="IPR013656">
    <property type="entry name" value="PAS_4"/>
</dbReference>
<dbReference type="Gene3D" id="1.10.287.130">
    <property type="match status" value="1"/>
</dbReference>
<dbReference type="InterPro" id="IPR003594">
    <property type="entry name" value="HATPase_dom"/>
</dbReference>
<evidence type="ECO:0000256" key="3">
    <source>
        <dbReference type="ARBA" id="ARBA00012438"/>
    </source>
</evidence>
<feature type="transmembrane region" description="Helical" evidence="14">
    <location>
        <begin position="282"/>
        <end position="304"/>
    </location>
</feature>
<keyword evidence="10" id="KW-0067">ATP-binding</keyword>
<protein>
    <recommendedName>
        <fullName evidence="3">histidine kinase</fullName>
        <ecNumber evidence="3">2.7.13.3</ecNumber>
    </recommendedName>
</protein>
<evidence type="ECO:0000259" key="15">
    <source>
        <dbReference type="PROSITE" id="PS50109"/>
    </source>
</evidence>
<dbReference type="CDD" id="cd06225">
    <property type="entry name" value="HAMP"/>
    <property type="match status" value="1"/>
</dbReference>
<reference evidence="17 18" key="1">
    <citation type="submission" date="2016-11" db="EMBL/GenBank/DDBJ databases">
        <title>Mixed transmission modes and dynamic genome evolution in an obligate animal-bacterial symbiosis.</title>
        <authorList>
            <person name="Russell S.L."/>
            <person name="Corbett-Detig R.B."/>
            <person name="Cavanaugh C.M."/>
        </authorList>
    </citation>
    <scope>NUCLEOTIDE SEQUENCE [LARGE SCALE GENOMIC DNA]</scope>
    <source>
        <strain evidence="17">Sveles-Q1</strain>
    </source>
</reference>
<dbReference type="InterPro" id="IPR000014">
    <property type="entry name" value="PAS"/>
</dbReference>
<evidence type="ECO:0000256" key="12">
    <source>
        <dbReference type="ARBA" id="ARBA00023012"/>
    </source>
</evidence>
<dbReference type="Pfam" id="PF08448">
    <property type="entry name" value="PAS_4"/>
    <property type="match status" value="1"/>
</dbReference>
<dbReference type="Pfam" id="PF19312">
    <property type="entry name" value="NtrY_N"/>
    <property type="match status" value="1"/>
</dbReference>
<evidence type="ECO:0000256" key="6">
    <source>
        <dbReference type="ARBA" id="ARBA00022679"/>
    </source>
</evidence>
<dbReference type="InterPro" id="IPR036097">
    <property type="entry name" value="HisK_dim/P_sf"/>
</dbReference>
<dbReference type="InterPro" id="IPR003661">
    <property type="entry name" value="HisK_dim/P_dom"/>
</dbReference>
<organism evidence="17 18">
    <name type="scientific">Solemya pervernicosa gill symbiont</name>
    <dbReference type="NCBI Taxonomy" id="642797"/>
    <lineage>
        <taxon>Bacteria</taxon>
        <taxon>Pseudomonadati</taxon>
        <taxon>Pseudomonadota</taxon>
        <taxon>Gammaproteobacteria</taxon>
        <taxon>sulfur-oxidizing symbionts</taxon>
    </lineage>
</organism>
<keyword evidence="7 14" id="KW-0812">Transmembrane</keyword>
<dbReference type="AlphaFoldDB" id="A0A1T2L825"/>
<evidence type="ECO:0000256" key="1">
    <source>
        <dbReference type="ARBA" id="ARBA00000085"/>
    </source>
</evidence>
<feature type="transmembrane region" description="Helical" evidence="14">
    <location>
        <begin position="41"/>
        <end position="65"/>
    </location>
</feature>
<gene>
    <name evidence="17" type="ORF">BOW53_04570</name>
</gene>
<dbReference type="PIRSF" id="PIRSF037532">
    <property type="entry name" value="STHK_NtrY"/>
    <property type="match status" value="1"/>
</dbReference>
<evidence type="ECO:0000313" key="18">
    <source>
        <dbReference type="Proteomes" id="UP000191110"/>
    </source>
</evidence>
<keyword evidence="12" id="KW-0902">Two-component regulatory system</keyword>
<keyword evidence="6" id="KW-0808">Transferase</keyword>
<dbReference type="EMBL" id="MPRL01000012">
    <property type="protein sequence ID" value="OOZ41257.1"/>
    <property type="molecule type" value="Genomic_DNA"/>
</dbReference>
<evidence type="ECO:0000259" key="16">
    <source>
        <dbReference type="PROSITE" id="PS50885"/>
    </source>
</evidence>
<evidence type="ECO:0000256" key="2">
    <source>
        <dbReference type="ARBA" id="ARBA00004651"/>
    </source>
</evidence>
<dbReference type="GO" id="GO:0005524">
    <property type="term" value="F:ATP binding"/>
    <property type="evidence" value="ECO:0007669"/>
    <property type="project" value="UniProtKB-KW"/>
</dbReference>
<sequence>MRFVRYLFSGTLPALLLFAMLLTSLYLLSESTQNSEQFSQLYIAMLALNALILVILLGLIIYSVIKLIRGYRNRAPGARLTMRMVVMFVILAVTPVTIVYLFSVQFLMRGIDSWFNVQVESALEDAIELSRSSLDARMKELLHDSEVMGGKLENVSDTFMAVEVDDLRVESGADELTLLAQNGHIVASSSSDPTRIVPYQPDDVILSYVRNTGPYVGLDAINDLLYIRVVVPVTGVVDGGMGGFIMQVLYPVAERLDRLARNVQDAYGRYKALAYLREPLKFSFIVTLSLVLLLSILSAVLAAFSSARRLVAPIGDLAEGTRAVAAGDYNKRIPEIGGDELGILVRSFNVMTKRIAHASDEARRSQQEAQSQHAYLEAVLSRLTSGVVVLDSELYVRTINEMAVQFLKVDRSALLDQPFTQLAELHPGLEDFVAALTPHFDQGGSEWREEVTLFSGGGRQVLMCRGTTLPDEDGGAVGHVIVFDDITNLVQAQRDAAWGEVARRLAHEIKNPLTPIQLSAERLRHKFLNKMEEKDAAVLDRSTHTIVQQVDAMKAMVNAFSDYARAPKIELQRLDLNTLVYDVLELYRGPGSGVAIEKSLADALPEIEADAGRLRQLVHNLLKNAIEALEDVDTPVVTVRTACMQKEDCRYIELRFEDNGLGFPEELLGQLFEPYVTTKTKGTGLGLAIVKKIVEEHGGVIRGENLEPNGAAIVIQLPVMDGKSDREEQA</sequence>
<name>A0A1T2L825_9GAMM</name>
<keyword evidence="9" id="KW-0418">Kinase</keyword>
<evidence type="ECO:0000256" key="5">
    <source>
        <dbReference type="ARBA" id="ARBA00022553"/>
    </source>
</evidence>
<feature type="transmembrane region" description="Helical" evidence="14">
    <location>
        <begin position="85"/>
        <end position="108"/>
    </location>
</feature>
<comment type="subcellular location">
    <subcellularLocation>
        <location evidence="2">Cell membrane</location>
        <topology evidence="2">Multi-pass membrane protein</topology>
    </subcellularLocation>
</comment>
<dbReference type="Proteomes" id="UP000191110">
    <property type="component" value="Unassembled WGS sequence"/>
</dbReference>
<accession>A0A1T2L825</accession>
<dbReference type="PROSITE" id="PS50885">
    <property type="entry name" value="HAMP"/>
    <property type="match status" value="1"/>
</dbReference>
<dbReference type="SUPFAM" id="SSF158472">
    <property type="entry name" value="HAMP domain-like"/>
    <property type="match status" value="1"/>
</dbReference>
<keyword evidence="8" id="KW-0547">Nucleotide-binding</keyword>
<evidence type="ECO:0000313" key="17">
    <source>
        <dbReference type="EMBL" id="OOZ41257.1"/>
    </source>
</evidence>
<comment type="catalytic activity">
    <reaction evidence="1">
        <text>ATP + protein L-histidine = ADP + protein N-phospho-L-histidine.</text>
        <dbReference type="EC" id="2.7.13.3"/>
    </reaction>
</comment>
<dbReference type="SMART" id="SM00388">
    <property type="entry name" value="HisKA"/>
    <property type="match status" value="1"/>
</dbReference>
<evidence type="ECO:0000256" key="11">
    <source>
        <dbReference type="ARBA" id="ARBA00022989"/>
    </source>
</evidence>
<evidence type="ECO:0000256" key="7">
    <source>
        <dbReference type="ARBA" id="ARBA00022692"/>
    </source>
</evidence>
<dbReference type="Gene3D" id="3.30.450.20">
    <property type="entry name" value="PAS domain"/>
    <property type="match status" value="1"/>
</dbReference>
<dbReference type="InterPro" id="IPR045671">
    <property type="entry name" value="NtrY-like_N"/>
</dbReference>
<dbReference type="InterPro" id="IPR035965">
    <property type="entry name" value="PAS-like_dom_sf"/>
</dbReference>
<evidence type="ECO:0000256" key="4">
    <source>
        <dbReference type="ARBA" id="ARBA00022475"/>
    </source>
</evidence>
<evidence type="ECO:0000256" key="8">
    <source>
        <dbReference type="ARBA" id="ARBA00022741"/>
    </source>
</evidence>
<dbReference type="PANTHER" id="PTHR43065">
    <property type="entry name" value="SENSOR HISTIDINE KINASE"/>
    <property type="match status" value="1"/>
</dbReference>
<dbReference type="InterPro" id="IPR004358">
    <property type="entry name" value="Sig_transdc_His_kin-like_C"/>
</dbReference>
<feature type="domain" description="HAMP" evidence="16">
    <location>
        <begin position="308"/>
        <end position="360"/>
    </location>
</feature>
<dbReference type="SUPFAM" id="SSF47384">
    <property type="entry name" value="Homodimeric domain of signal transducing histidine kinase"/>
    <property type="match status" value="1"/>
</dbReference>
<dbReference type="InterPro" id="IPR036890">
    <property type="entry name" value="HATPase_C_sf"/>
</dbReference>
<dbReference type="GO" id="GO:0000155">
    <property type="term" value="F:phosphorelay sensor kinase activity"/>
    <property type="evidence" value="ECO:0007669"/>
    <property type="project" value="InterPro"/>
</dbReference>
<keyword evidence="4" id="KW-1003">Cell membrane</keyword>
<dbReference type="CDD" id="cd00130">
    <property type="entry name" value="PAS"/>
    <property type="match status" value="1"/>
</dbReference>
<dbReference type="InterPro" id="IPR005467">
    <property type="entry name" value="His_kinase_dom"/>
</dbReference>
<dbReference type="SMART" id="SM00387">
    <property type="entry name" value="HATPase_c"/>
    <property type="match status" value="1"/>
</dbReference>
<keyword evidence="13 14" id="KW-0472">Membrane</keyword>
<dbReference type="Pfam" id="PF00512">
    <property type="entry name" value="HisKA"/>
    <property type="match status" value="1"/>
</dbReference>
<keyword evidence="5" id="KW-0597">Phosphoprotein</keyword>
<dbReference type="CDD" id="cd00082">
    <property type="entry name" value="HisKA"/>
    <property type="match status" value="1"/>
</dbReference>
<dbReference type="PANTHER" id="PTHR43065:SF10">
    <property type="entry name" value="PEROXIDE STRESS-ACTIVATED HISTIDINE KINASE MAK3"/>
    <property type="match status" value="1"/>
</dbReference>